<dbReference type="Gene3D" id="3.40.190.10">
    <property type="entry name" value="Periplasmic binding protein-like II"/>
    <property type="match status" value="2"/>
</dbReference>
<keyword evidence="4" id="KW-0732">Signal</keyword>
<evidence type="ECO:0000259" key="6">
    <source>
        <dbReference type="PROSITE" id="PS50234"/>
    </source>
</evidence>
<dbReference type="InterPro" id="IPR002035">
    <property type="entry name" value="VWF_A"/>
</dbReference>
<dbReference type="Pfam" id="PF13416">
    <property type="entry name" value="SBP_bac_8"/>
    <property type="match status" value="1"/>
</dbReference>
<evidence type="ECO:0000256" key="4">
    <source>
        <dbReference type="ARBA" id="ARBA00022729"/>
    </source>
</evidence>
<reference evidence="7 8" key="1">
    <citation type="journal article" date="2020" name="ISME J.">
        <title>Comparative genomics reveals insights into cyanobacterial evolution and habitat adaptation.</title>
        <authorList>
            <person name="Chen M.Y."/>
            <person name="Teng W.K."/>
            <person name="Zhao L."/>
            <person name="Hu C.X."/>
            <person name="Zhou Y.K."/>
            <person name="Han B.P."/>
            <person name="Song L.R."/>
            <person name="Shu W.S."/>
        </authorList>
    </citation>
    <scope>NUCLEOTIDE SEQUENCE [LARGE SCALE GENOMIC DNA]</scope>
    <source>
        <strain evidence="7 8">FACHB-260</strain>
    </source>
</reference>
<evidence type="ECO:0000256" key="1">
    <source>
        <dbReference type="ARBA" id="ARBA00004418"/>
    </source>
</evidence>
<comment type="subcellular location">
    <subcellularLocation>
        <location evidence="1">Periplasm</location>
    </subcellularLocation>
</comment>
<dbReference type="PROSITE" id="PS50234">
    <property type="entry name" value="VWFA"/>
    <property type="match status" value="1"/>
</dbReference>
<dbReference type="Proteomes" id="UP000607281">
    <property type="component" value="Unassembled WGS sequence"/>
</dbReference>
<accession>A0ABR8CJ00</accession>
<dbReference type="EMBL" id="JACJRF010000004">
    <property type="protein sequence ID" value="MBD2343216.1"/>
    <property type="molecule type" value="Genomic_DNA"/>
</dbReference>
<sequence>MILKGSWLDTRLVAVFGVLLLTACSSDSNSTDNFTGLKVKVLVGSALGDFCNQAAKNFNATQPKLDNGNAFQVRCEALGSGDVVSSVVGLTSQLKNGTLKADATDFPSIISVDGDIYQSQLIYRVNQIFPGQNYIPDITDAPLLANSPMVFMAQTDVAGGLRKVSDPYQALVTAKTHRDIDPTSPALTVNYVHTAPTRSNSGLQTLVAQYTSVSGKRPEELTVTDVQTFQPQIQQIQSKITRYGVSTNSLAQGMVKNGPFWASVGSVYESSVISANSSLQAGQERYEAIYPKTTFTSNMRAIVPNAPWMSADEKAAAEKFITYWRSPDTQKIATDLGLRPGTPGVALGAKFSPEFGVVAEAKYDSLRPPKPEVVDAMLKSWQEASKKPSLVVVVVDSSGSMSGNKLPAVQNTLQNYIKNLGKKEQIALIDFDSEIREPVLVDGTPEGRDRGLQFISSLRADGGTSLYDAALQARNWLRKNRRPDAINAVLILTDGEDSGSRISLDQLSTALKESGFSSDERIGFFTVGYGREGEFNPDALKKIAEWNGGYYSKGDPETISRLMSDLQVEF</sequence>
<dbReference type="PANTHER" id="PTHR30368:SF2">
    <property type="entry name" value="SULFATE-BINDING PROTEIN"/>
    <property type="match status" value="1"/>
</dbReference>
<keyword evidence="8" id="KW-1185">Reference proteome</keyword>
<dbReference type="Gene3D" id="3.40.50.410">
    <property type="entry name" value="von Willebrand factor, type A domain"/>
    <property type="match status" value="1"/>
</dbReference>
<gene>
    <name evidence="7" type="ORF">H6G18_03510</name>
</gene>
<dbReference type="SUPFAM" id="SSF53300">
    <property type="entry name" value="vWA-like"/>
    <property type="match status" value="1"/>
</dbReference>
<protein>
    <submittedName>
        <fullName evidence="7">VWA domain-containing protein</fullName>
    </submittedName>
</protein>
<dbReference type="SUPFAM" id="SSF53850">
    <property type="entry name" value="Periplasmic binding protein-like II"/>
    <property type="match status" value="1"/>
</dbReference>
<dbReference type="SMART" id="SM00327">
    <property type="entry name" value="VWA"/>
    <property type="match status" value="1"/>
</dbReference>
<evidence type="ECO:0000313" key="7">
    <source>
        <dbReference type="EMBL" id="MBD2343216.1"/>
    </source>
</evidence>
<comment type="caution">
    <text evidence="7">The sequence shown here is derived from an EMBL/GenBank/DDBJ whole genome shotgun (WGS) entry which is preliminary data.</text>
</comment>
<keyword evidence="3" id="KW-0813">Transport</keyword>
<dbReference type="PANTHER" id="PTHR30368">
    <property type="entry name" value="SULFATE-BINDING PROTEIN"/>
    <property type="match status" value="1"/>
</dbReference>
<dbReference type="RefSeq" id="WP_190405695.1">
    <property type="nucleotide sequence ID" value="NZ_JACJRF010000004.1"/>
</dbReference>
<evidence type="ECO:0000256" key="3">
    <source>
        <dbReference type="ARBA" id="ARBA00022448"/>
    </source>
</evidence>
<comment type="similarity">
    <text evidence="2">Belongs to the prokaryotic sulfate-binding protein family.</text>
</comment>
<evidence type="ECO:0000256" key="2">
    <source>
        <dbReference type="ARBA" id="ARBA00006099"/>
    </source>
</evidence>
<dbReference type="InterPro" id="IPR036465">
    <property type="entry name" value="vWFA_dom_sf"/>
</dbReference>
<evidence type="ECO:0000313" key="8">
    <source>
        <dbReference type="Proteomes" id="UP000607281"/>
    </source>
</evidence>
<evidence type="ECO:0000256" key="5">
    <source>
        <dbReference type="ARBA" id="ARBA00022764"/>
    </source>
</evidence>
<name>A0ABR8CJ00_9NOST</name>
<dbReference type="InterPro" id="IPR005669">
    <property type="entry name" value="Thiosulph/SO4-bd"/>
</dbReference>
<feature type="domain" description="VWFA" evidence="6">
    <location>
        <begin position="390"/>
        <end position="566"/>
    </location>
</feature>
<dbReference type="CDD" id="cd00198">
    <property type="entry name" value="vWFA"/>
    <property type="match status" value="1"/>
</dbReference>
<dbReference type="Pfam" id="PF00092">
    <property type="entry name" value="VWA"/>
    <property type="match status" value="1"/>
</dbReference>
<dbReference type="PROSITE" id="PS51257">
    <property type="entry name" value="PROKAR_LIPOPROTEIN"/>
    <property type="match status" value="1"/>
</dbReference>
<dbReference type="InterPro" id="IPR006059">
    <property type="entry name" value="SBP"/>
</dbReference>
<proteinExistence type="inferred from homology"/>
<organism evidence="7 8">
    <name type="scientific">Anabaena subtropica FACHB-260</name>
    <dbReference type="NCBI Taxonomy" id="2692884"/>
    <lineage>
        <taxon>Bacteria</taxon>
        <taxon>Bacillati</taxon>
        <taxon>Cyanobacteriota</taxon>
        <taxon>Cyanophyceae</taxon>
        <taxon>Nostocales</taxon>
        <taxon>Nostocaceae</taxon>
        <taxon>Anabaena</taxon>
    </lineage>
</organism>
<keyword evidence="5" id="KW-0574">Periplasm</keyword>